<feature type="compositionally biased region" description="Basic and acidic residues" evidence="13">
    <location>
        <begin position="42"/>
        <end position="53"/>
    </location>
</feature>
<dbReference type="InterPro" id="IPR036770">
    <property type="entry name" value="Ankyrin_rpt-contain_sf"/>
</dbReference>
<feature type="compositionally biased region" description="Polar residues" evidence="13">
    <location>
        <begin position="97"/>
        <end position="113"/>
    </location>
</feature>
<dbReference type="CDD" id="cd07722">
    <property type="entry name" value="LACTB2-like_MBL-fold"/>
    <property type="match status" value="1"/>
</dbReference>
<dbReference type="InterPro" id="IPR009060">
    <property type="entry name" value="UBA-like_sf"/>
</dbReference>
<dbReference type="InterPro" id="IPR029071">
    <property type="entry name" value="Ubiquitin-like_domsf"/>
</dbReference>
<feature type="region of interest" description="Disordered" evidence="13">
    <location>
        <begin position="1918"/>
        <end position="1949"/>
    </location>
</feature>
<dbReference type="GO" id="GO:0031123">
    <property type="term" value="P:RNA 3'-end processing"/>
    <property type="evidence" value="ECO:0007669"/>
    <property type="project" value="UniProtKB-ARBA"/>
</dbReference>
<feature type="region of interest" description="Disordered" evidence="13">
    <location>
        <begin position="1"/>
        <end position="164"/>
    </location>
</feature>
<dbReference type="Pfam" id="PF12796">
    <property type="entry name" value="Ank_2"/>
    <property type="match status" value="3"/>
</dbReference>
<dbReference type="Proteomes" id="UP000069272">
    <property type="component" value="Chromosome 2R"/>
</dbReference>
<feature type="compositionally biased region" description="Low complexity" evidence="13">
    <location>
        <begin position="2005"/>
        <end position="2031"/>
    </location>
</feature>
<dbReference type="PROSITE" id="PS50030">
    <property type="entry name" value="UBA"/>
    <property type="match status" value="1"/>
</dbReference>
<dbReference type="STRING" id="7167.A0A182FPT4"/>
<dbReference type="Gene3D" id="1.10.10.10">
    <property type="entry name" value="Winged helix-like DNA-binding domain superfamily/Winged helix DNA-binding domain"/>
    <property type="match status" value="1"/>
</dbReference>
<evidence type="ECO:0000256" key="1">
    <source>
        <dbReference type="ARBA" id="ARBA00006759"/>
    </source>
</evidence>
<evidence type="ECO:0000259" key="14">
    <source>
        <dbReference type="PROSITE" id="PS50030"/>
    </source>
</evidence>
<evidence type="ECO:0000256" key="3">
    <source>
        <dbReference type="ARBA" id="ARBA00022723"/>
    </source>
</evidence>
<sequence>MDEQRAERSRKAERTSQPHQPPLISDLLPSTLGLQNPSDVLSTDRYKLKDRPPKCPSGKMEPHYASITTTTTATTGNSTGGGSGGITKIGGPRSVALNGSSEITSSSCATPPQNRRRLFSPKNLRSPFGHRRTAANGHTDNSTLSDDEGGNVKPLMLNGKSKSSQDELQVRLGFFLENNSRRNLRAPANQSCSSLTSANTSPVSTLTGSSEADVSRVLTMQEAANHHHHYHTGCESIGSMMSVSISEQSNASSSPVSRRHSVTTSQSGSNVDELLAFKSRRTTVRRSARSGQIKGPIDPKIRFAQYRQQQLTLKPLFFEVPTQEPDPLFIGRHWLVRELATAVQSTDSPGVLLSGNLGTGKTALLLQLVEYSCFGRRKEMPIVESDGIYCQINVAHDRLRSLASHVVAYHFCQADNNSTCLIPDFVHSLAAQLCQAPQLAAYHEFLLGEHALQHVLSVKECIADPERAMVMGILEPLATLRRVGKISAKNCVILIDALCEAEYHRPDHGDTIASFLQRMSEHFPSWLKVIATIRTQMLEFTKGLPYTKMSLDAWTSNESLQKDILEYITFRINQSQSIQHNVAGGREIVNTSAHFKFAQHLLGLTKGSFLFAKLTLDLIERGNLVIKSSSFKVLPVSLAQIFLLNFNLRFPTATAYERISNILAVCLAALYPLTLTEIFYSLNALIASESGVGDGEQQQQRSTGDDDRTEPTETNAIDWDEFLCRFKTLTGFLVKRIDNTYMFFHPSFREWLLRRDDGESTKFLCDLRNGHAGIALRLSRLQAPLDPDQALELGHHILKAHLYRSAPAHHSPRDLQAYWVASVTSCVSSALSTLRNVYSPNIKVSRLLLLAGATPDHVTPFLGNAPILCIAAHEGILPMVNLLLEFGASVEQTNSQGCTPLILAASKGHCDVVRQLVAAGSCLGQTDTSQRCALVHAAIAGRLKVVKYLVACDWLPRVEGGGGAVTTTTDVSLEQAAQQALIAAAGQGNTEIMEDFLDMGEVQVNRLDVITGETALTTACANGHTETIAILLSRGASTDVRNRKEMAPLLIAVKEGHWAIVERLLQHQASDVELREANGKTALMIAAEEGHVGIIELLLNRGASLIAQDKDGLTALSWACLRGKQQAAKCLLERGADKQHADSTGRTPLDLAAYQGSASLVQMLLDHGAAIEHVDINGMRPLDRAIACRNVQVVQVFLKRGAKLGPATWAMANGKPEIMLILLNKLLEDGNTLYRKNRLQEASHRYQYALKKIPAVTVASESVSAMMTAAIDPLTGGTVVADSNNNTSSTSAASNATFQQLRFNFLLNLSRCKRKMNDVAEAIDLARQAIEIKPNAYDGYYARSKALMEHGNYAEALRDASTALARAQQTSPEIRDTLTRLHSDLQKRQMQVFADTANSALASVGLVATAMENVRTDFRRESGYSKRYSVSAQTMATIPAVTRISSRLIRILGCNPGHMTLQGTNTYLIGSGKRRILLDTGDANVPEYIDHLKKVLIDERILINDIIVSHWHHDHVGGVDDILDFIENKATCNVWKFPRTDAPEPEVKNATLKVLKDGQIFKTEGATLKVVHTPGHTTDHVVLILEEDNSLFSADCILGEGTTVFEDLYLYMKSLETILHVKPATIFPGHGNIITNPIEKITEYINHRNHRERQIFVVFEENPQKQYNEMDIVREVYKDTPEQLWGAAAFNVNHHLKKLTTEGKLLECVDSEGGNSWKLIAQMAIIYLGVHLPFKPYQKLKVDNFDLNSRTETLRTEAAKLIKGDVAMEEFVFLYCGAQLKQDDTLQSKGIRDGSMIHVIQQRQEQKSAGPEQQRPFTEADVQEMLGIWRTVDSSNFQKVRQPEFMKNALDAHPAIRGDLFVLSMLKDPILLSSMQQPETIRRVAEKHRVLIDASRAIVKLLNSKMISKVNNYHMSAPMDNALDDPLSDSSSSDENTASPTTSNAPAMRRITADQLASALAFAGSDTRTGSGYNSLTNISQRDADNRESQQDLTGMEATDSNQPSTSGSSGPVASAAAAAAAADAGETTTTEQRITSSMLMDAISMMFQQRGGGSSSSSLAAGGNNGPSTSGAASSSRATQSAAPVADEPMDTSPAAGMPVAADPATPMGDDLGAHTQSQHSSIAARLGQYREELELMREMGLSDTETNLQALIVCNGNVESAVNLVLSGMNN</sequence>
<dbReference type="SUPFAM" id="SSF46934">
    <property type="entry name" value="UBA-like"/>
    <property type="match status" value="1"/>
</dbReference>
<dbReference type="PROSITE" id="PS50088">
    <property type="entry name" value="ANK_REPEAT"/>
    <property type="match status" value="5"/>
</dbReference>
<dbReference type="VEuPathDB" id="VectorBase:AALB20_029717"/>
<dbReference type="SUPFAM" id="SSF56281">
    <property type="entry name" value="Metallo-hydrolase/oxidoreductase"/>
    <property type="match status" value="1"/>
</dbReference>
<dbReference type="Gene3D" id="1.25.40.20">
    <property type="entry name" value="Ankyrin repeat-containing domain"/>
    <property type="match status" value="3"/>
</dbReference>
<dbReference type="SUPFAM" id="SSF48452">
    <property type="entry name" value="TPR-like"/>
    <property type="match status" value="1"/>
</dbReference>
<feature type="compositionally biased region" description="Low complexity" evidence="13">
    <location>
        <begin position="2056"/>
        <end position="2085"/>
    </location>
</feature>
<dbReference type="InterPro" id="IPR036866">
    <property type="entry name" value="RibonucZ/Hydroxyglut_hydro"/>
</dbReference>
<dbReference type="InterPro" id="IPR015940">
    <property type="entry name" value="UBA"/>
</dbReference>
<dbReference type="InterPro" id="IPR058018">
    <property type="entry name" value="AAA_lid_TANC1/2"/>
</dbReference>
<dbReference type="InterPro" id="IPR011990">
    <property type="entry name" value="TPR-like_helical_dom_sf"/>
</dbReference>
<keyword evidence="3" id="KW-0479">Metal-binding</keyword>
<feature type="compositionally biased region" description="Polar residues" evidence="13">
    <location>
        <begin position="1971"/>
        <end position="1981"/>
    </location>
</feature>
<dbReference type="SUPFAM" id="SSF54236">
    <property type="entry name" value="Ubiquitin-like"/>
    <property type="match status" value="1"/>
</dbReference>
<feature type="region of interest" description="Disordered" evidence="13">
    <location>
        <begin position="2050"/>
        <end position="2122"/>
    </location>
</feature>
<evidence type="ECO:0000256" key="6">
    <source>
        <dbReference type="ARBA" id="ARBA00022803"/>
    </source>
</evidence>
<feature type="region of interest" description="Disordered" evidence="13">
    <location>
        <begin position="187"/>
        <end position="210"/>
    </location>
</feature>
<evidence type="ECO:0000256" key="13">
    <source>
        <dbReference type="SAM" id="MobiDB-lite"/>
    </source>
</evidence>
<comment type="similarity">
    <text evidence="1">Belongs to the metallo-beta-lactamase superfamily. Glyoxalase II family.</text>
</comment>
<evidence type="ECO:0000256" key="11">
    <source>
        <dbReference type="ARBA" id="ARBA00038259"/>
    </source>
</evidence>
<dbReference type="InterPro" id="IPR001279">
    <property type="entry name" value="Metallo-B-lactamas"/>
</dbReference>
<evidence type="ECO:0000256" key="2">
    <source>
        <dbReference type="ARBA" id="ARBA00022553"/>
    </source>
</evidence>
<protein>
    <recommendedName>
        <fullName evidence="12">Beta-lactamase-like protein 2 homolog</fullName>
    </recommendedName>
</protein>
<dbReference type="FunFam" id="1.10.10.10:FF:000328">
    <property type="entry name" value="Lactamase beta 2"/>
    <property type="match status" value="1"/>
</dbReference>
<evidence type="ECO:0000256" key="5">
    <source>
        <dbReference type="ARBA" id="ARBA00022801"/>
    </source>
</evidence>
<keyword evidence="2" id="KW-0597">Phosphoprotein</keyword>
<feature type="domain" description="UBA" evidence="14">
    <location>
        <begin position="2130"/>
        <end position="2170"/>
    </location>
</feature>
<dbReference type="Pfam" id="PF25521">
    <property type="entry name" value="WHD_TANC1"/>
    <property type="match status" value="2"/>
</dbReference>
<dbReference type="SUPFAM" id="SSF48403">
    <property type="entry name" value="Ankyrin repeat"/>
    <property type="match status" value="1"/>
</dbReference>
<comment type="similarity">
    <text evidence="11">Belongs to the TANC family.</text>
</comment>
<reference evidence="15 16" key="1">
    <citation type="journal article" date="2017" name="G3 (Bethesda)">
        <title>The Physical Genome Mapping of Anopheles albimanus Corrected Scaffold Misassemblies and Identified Interarm Rearrangements in Genus Anopheles.</title>
        <authorList>
            <person name="Artemov G.N."/>
            <person name="Peery A.N."/>
            <person name="Jiang X."/>
            <person name="Tu Z."/>
            <person name="Stegniy V.N."/>
            <person name="Sharakhova M.V."/>
            <person name="Sharakhov I.V."/>
        </authorList>
    </citation>
    <scope>NUCLEOTIDE SEQUENCE [LARGE SCALE GENOMIC DNA]</scope>
    <source>
        <strain evidence="15 16">ALBI9_A</strain>
    </source>
</reference>
<dbReference type="SMART" id="SM00028">
    <property type="entry name" value="TPR"/>
    <property type="match status" value="3"/>
</dbReference>
<dbReference type="PROSITE" id="PS50297">
    <property type="entry name" value="ANK_REP_REGION"/>
    <property type="match status" value="5"/>
</dbReference>
<dbReference type="InterPro" id="IPR036388">
    <property type="entry name" value="WH-like_DNA-bd_sf"/>
</dbReference>
<dbReference type="PANTHER" id="PTHR24166">
    <property type="entry name" value="ROLLING PEBBLES, ISOFORM B"/>
    <property type="match status" value="1"/>
</dbReference>
<dbReference type="InterPro" id="IPR058056">
    <property type="entry name" value="WH_TANC1/2"/>
</dbReference>
<keyword evidence="9" id="KW-0040">ANK repeat</keyword>
<feature type="compositionally biased region" description="Polar residues" evidence="13">
    <location>
        <begin position="32"/>
        <end position="41"/>
    </location>
</feature>
<feature type="region of interest" description="Disordered" evidence="13">
    <location>
        <begin position="244"/>
        <end position="268"/>
    </location>
</feature>
<comment type="subcellular location">
    <subcellularLocation>
        <location evidence="10">Postsynapse</location>
    </subcellularLocation>
</comment>
<organism evidence="15 16">
    <name type="scientific">Anopheles albimanus</name>
    <name type="common">New world malaria mosquito</name>
    <dbReference type="NCBI Taxonomy" id="7167"/>
    <lineage>
        <taxon>Eukaryota</taxon>
        <taxon>Metazoa</taxon>
        <taxon>Ecdysozoa</taxon>
        <taxon>Arthropoda</taxon>
        <taxon>Hexapoda</taxon>
        <taxon>Insecta</taxon>
        <taxon>Pterygota</taxon>
        <taxon>Neoptera</taxon>
        <taxon>Endopterygota</taxon>
        <taxon>Diptera</taxon>
        <taxon>Nematocera</taxon>
        <taxon>Culicoidea</taxon>
        <taxon>Culicidae</taxon>
        <taxon>Anophelinae</taxon>
        <taxon>Anopheles</taxon>
    </lineage>
</organism>
<evidence type="ECO:0000256" key="9">
    <source>
        <dbReference type="ARBA" id="ARBA00023043"/>
    </source>
</evidence>
<dbReference type="InterPro" id="IPR050889">
    <property type="entry name" value="Dendritic_Spine_Reg/Scaffold"/>
</dbReference>
<dbReference type="InterPro" id="IPR019734">
    <property type="entry name" value="TPR_rpt"/>
</dbReference>
<name>A0A182FPT4_ANOAL</name>
<dbReference type="Gene3D" id="1.25.40.10">
    <property type="entry name" value="Tetratricopeptide repeat domain"/>
    <property type="match status" value="1"/>
</dbReference>
<dbReference type="SMART" id="SM00248">
    <property type="entry name" value="ANK"/>
    <property type="match status" value="10"/>
</dbReference>
<dbReference type="Gene3D" id="3.60.15.10">
    <property type="entry name" value="Ribonuclease Z/Hydroxyacylglutathione hydrolase-like"/>
    <property type="match status" value="1"/>
</dbReference>
<dbReference type="Pfam" id="PF25520">
    <property type="entry name" value="AAA_lid_TANC1"/>
    <property type="match status" value="1"/>
</dbReference>
<dbReference type="PROSITE" id="PS50005">
    <property type="entry name" value="TPR"/>
    <property type="match status" value="1"/>
</dbReference>
<dbReference type="VEuPathDB" id="VectorBase:AALB20_038449"/>
<dbReference type="InterPro" id="IPR041516">
    <property type="entry name" value="LACTB2_WH"/>
</dbReference>
<dbReference type="Pfam" id="PF17778">
    <property type="entry name" value="WHD_BLACT"/>
    <property type="match status" value="1"/>
</dbReference>
<dbReference type="Pfam" id="PF00023">
    <property type="entry name" value="Ank"/>
    <property type="match status" value="1"/>
</dbReference>
<accession>A0A182FPT4</accession>
<dbReference type="GO" id="GO:0016787">
    <property type="term" value="F:hydrolase activity"/>
    <property type="evidence" value="ECO:0007669"/>
    <property type="project" value="UniProtKB-KW"/>
</dbReference>
<dbReference type="SMART" id="SM00849">
    <property type="entry name" value="Lactamase_B"/>
    <property type="match status" value="1"/>
</dbReference>
<feature type="compositionally biased region" description="Low complexity" evidence="13">
    <location>
        <begin position="1928"/>
        <end position="1941"/>
    </location>
</feature>
<keyword evidence="16" id="KW-1185">Reference proteome</keyword>
<keyword evidence="5" id="KW-0378">Hydrolase</keyword>
<dbReference type="GO" id="GO:0098794">
    <property type="term" value="C:postsynapse"/>
    <property type="evidence" value="ECO:0007669"/>
    <property type="project" value="UniProtKB-SubCell"/>
</dbReference>
<reference evidence="15" key="2">
    <citation type="submission" date="2022-08" db="UniProtKB">
        <authorList>
            <consortium name="EnsemblMetazoa"/>
        </authorList>
    </citation>
    <scope>IDENTIFICATION</scope>
    <source>
        <strain evidence="15">STECLA/ALBI9_A</strain>
    </source>
</reference>
<dbReference type="Pfam" id="PF00753">
    <property type="entry name" value="Lactamase_B"/>
    <property type="match status" value="1"/>
</dbReference>
<dbReference type="VEuPathDB" id="VectorBase:AALB008553"/>
<dbReference type="InterPro" id="IPR056884">
    <property type="entry name" value="NPHP3-like_N"/>
</dbReference>
<dbReference type="FunFam" id="3.60.15.10:FF:000017">
    <property type="entry name" value="Lactamase beta 2"/>
    <property type="match status" value="1"/>
</dbReference>
<proteinExistence type="inferred from homology"/>
<evidence type="ECO:0000256" key="4">
    <source>
        <dbReference type="ARBA" id="ARBA00022737"/>
    </source>
</evidence>
<dbReference type="Gene3D" id="1.10.8.10">
    <property type="entry name" value="DNA helicase RuvA subunit, C-terminal domain"/>
    <property type="match status" value="1"/>
</dbReference>
<dbReference type="GO" id="GO:0046872">
    <property type="term" value="F:metal ion binding"/>
    <property type="evidence" value="ECO:0007669"/>
    <property type="project" value="UniProtKB-KW"/>
</dbReference>
<evidence type="ECO:0000256" key="12">
    <source>
        <dbReference type="ARBA" id="ARBA00069358"/>
    </source>
</evidence>
<dbReference type="SMART" id="SM00165">
    <property type="entry name" value="UBA"/>
    <property type="match status" value="1"/>
</dbReference>
<dbReference type="Pfam" id="PF24883">
    <property type="entry name" value="NPHP3_N"/>
    <property type="match status" value="1"/>
</dbReference>
<feature type="compositionally biased region" description="Basic and acidic residues" evidence="13">
    <location>
        <begin position="1"/>
        <end position="16"/>
    </location>
</feature>
<dbReference type="InterPro" id="IPR027417">
    <property type="entry name" value="P-loop_NTPase"/>
</dbReference>
<dbReference type="InterPro" id="IPR047921">
    <property type="entry name" value="LACTB2-like_MBL-fold"/>
</dbReference>
<evidence type="ECO:0000313" key="15">
    <source>
        <dbReference type="EnsemblMetazoa" id="AALB008553-PA"/>
    </source>
</evidence>
<dbReference type="EnsemblMetazoa" id="AALB008553-RA">
    <property type="protein sequence ID" value="AALB008553-PA"/>
    <property type="gene ID" value="AALB008553"/>
</dbReference>
<keyword evidence="6" id="KW-0802">TPR repeat</keyword>
<feature type="compositionally biased region" description="Low complexity" evidence="13">
    <location>
        <begin position="66"/>
        <end position="77"/>
    </location>
</feature>
<keyword evidence="4" id="KW-0677">Repeat</keyword>
<evidence type="ECO:0000313" key="16">
    <source>
        <dbReference type="Proteomes" id="UP000069272"/>
    </source>
</evidence>
<evidence type="ECO:0000256" key="8">
    <source>
        <dbReference type="ARBA" id="ARBA00023018"/>
    </source>
</evidence>
<dbReference type="SUPFAM" id="SSF52540">
    <property type="entry name" value="P-loop containing nucleoside triphosphate hydrolases"/>
    <property type="match status" value="1"/>
</dbReference>
<dbReference type="InterPro" id="IPR002110">
    <property type="entry name" value="Ankyrin_rpt"/>
</dbReference>
<feature type="region of interest" description="Disordered" evidence="13">
    <location>
        <begin position="693"/>
        <end position="712"/>
    </location>
</feature>
<keyword evidence="8" id="KW-0770">Synapse</keyword>
<keyword evidence="7" id="KW-0862">Zinc</keyword>
<evidence type="ECO:0000256" key="10">
    <source>
        <dbReference type="ARBA" id="ARBA00034110"/>
    </source>
</evidence>
<feature type="compositionally biased region" description="Polar residues" evidence="13">
    <location>
        <begin position="188"/>
        <end position="210"/>
    </location>
</feature>
<dbReference type="PANTHER" id="PTHR24166:SF55">
    <property type="entry name" value="ROLLING PEBBLES, ISOFORM B"/>
    <property type="match status" value="1"/>
</dbReference>
<feature type="compositionally biased region" description="Gly residues" evidence="13">
    <location>
        <begin position="78"/>
        <end position="88"/>
    </location>
</feature>
<feature type="region of interest" description="Disordered" evidence="13">
    <location>
        <begin position="1971"/>
        <end position="2032"/>
    </location>
</feature>
<evidence type="ECO:0000256" key="7">
    <source>
        <dbReference type="ARBA" id="ARBA00022833"/>
    </source>
</evidence>